<dbReference type="GO" id="GO:0005886">
    <property type="term" value="C:plasma membrane"/>
    <property type="evidence" value="ECO:0007669"/>
    <property type="project" value="UniProtKB-SubCell"/>
</dbReference>
<feature type="transmembrane region" description="Helical" evidence="7">
    <location>
        <begin position="451"/>
        <end position="471"/>
    </location>
</feature>
<protein>
    <submittedName>
        <fullName evidence="9">Unannotated protein</fullName>
    </submittedName>
</protein>
<dbReference type="AlphaFoldDB" id="A0A6J7HN72"/>
<sequence length="485" mass="50313">MPHRLHLDPHHARRWLVLAFLSVAQLLVILDGTIVNVALPSAQADLGFSDDQRQWVITAYALAFGSLLLLGGRLGDYFGRKWAFIIGLLGFAGASALGGAAGSFGVLVAARGLQGVFAALLAPAAMALVSTIFTDPVERGKAFGLFGVVGAGGGAIGLILGGVLTEWLSWRWCLYVNLFIALPAVFGAASLIHNQPHPDRPPLDLAGTVTATGGLFALVFGFSNSATDSWSAPLTIAAFAIAVVLLIANVIIESRVRFPLLPPHVVLNRARGGSFIAIGIVGVAGFVYFLFLTYYLQGTLGLSPIQTGFAFMPLPLLIGPVGMAANVFLLRRVGPRPLITTGLLLGMVAMVIFAQADAQSSFWGLILPGLIVVGVGMGLIFGPGLATATYGVAPTDAGVASATANVVERIGGAVGTALVSSIFATVVASYISSRTDTAQVAADAAVQGYHVAFYIAGGFYLVGAVLVATIMERIRFEEPVELAVA</sequence>
<feature type="transmembrane region" description="Helical" evidence="7">
    <location>
        <begin position="410"/>
        <end position="431"/>
    </location>
</feature>
<gene>
    <name evidence="9" type="ORF">UFOPK3674_00543</name>
</gene>
<dbReference type="Gene3D" id="1.20.1250.20">
    <property type="entry name" value="MFS general substrate transporter like domains"/>
    <property type="match status" value="1"/>
</dbReference>
<comment type="subcellular location">
    <subcellularLocation>
        <location evidence="1">Cell membrane</location>
        <topology evidence="1">Multi-pass membrane protein</topology>
    </subcellularLocation>
</comment>
<evidence type="ECO:0000313" key="9">
    <source>
        <dbReference type="EMBL" id="CAB4920882.1"/>
    </source>
</evidence>
<feature type="transmembrane region" description="Helical" evidence="7">
    <location>
        <begin position="145"/>
        <end position="168"/>
    </location>
</feature>
<dbReference type="InterPro" id="IPR011701">
    <property type="entry name" value="MFS"/>
</dbReference>
<dbReference type="CDD" id="cd17321">
    <property type="entry name" value="MFS_MMR_MDR_like"/>
    <property type="match status" value="1"/>
</dbReference>
<evidence type="ECO:0000256" key="7">
    <source>
        <dbReference type="SAM" id="Phobius"/>
    </source>
</evidence>
<feature type="transmembrane region" description="Helical" evidence="7">
    <location>
        <begin position="205"/>
        <end position="224"/>
    </location>
</feature>
<feature type="transmembrane region" description="Helical" evidence="7">
    <location>
        <begin position="174"/>
        <end position="193"/>
    </location>
</feature>
<evidence type="ECO:0000256" key="6">
    <source>
        <dbReference type="ARBA" id="ARBA00023136"/>
    </source>
</evidence>
<feature type="transmembrane region" description="Helical" evidence="7">
    <location>
        <begin position="55"/>
        <end position="75"/>
    </location>
</feature>
<evidence type="ECO:0000259" key="8">
    <source>
        <dbReference type="PROSITE" id="PS50850"/>
    </source>
</evidence>
<proteinExistence type="predicted"/>
<dbReference type="PANTHER" id="PTHR42718:SF46">
    <property type="entry name" value="BLR6921 PROTEIN"/>
    <property type="match status" value="1"/>
</dbReference>
<reference evidence="9" key="1">
    <citation type="submission" date="2020-05" db="EMBL/GenBank/DDBJ databases">
        <authorList>
            <person name="Chiriac C."/>
            <person name="Salcher M."/>
            <person name="Ghai R."/>
            <person name="Kavagutti S V."/>
        </authorList>
    </citation>
    <scope>NUCLEOTIDE SEQUENCE</scope>
</reference>
<name>A0A6J7HN72_9ZZZZ</name>
<accession>A0A6J7HN72</accession>
<feature type="transmembrane region" description="Helical" evidence="7">
    <location>
        <begin position="362"/>
        <end position="381"/>
    </location>
</feature>
<dbReference type="SUPFAM" id="SSF103473">
    <property type="entry name" value="MFS general substrate transporter"/>
    <property type="match status" value="1"/>
</dbReference>
<dbReference type="PANTHER" id="PTHR42718">
    <property type="entry name" value="MAJOR FACILITATOR SUPERFAMILY MULTIDRUG TRANSPORTER MFSC"/>
    <property type="match status" value="1"/>
</dbReference>
<feature type="transmembrane region" description="Helical" evidence="7">
    <location>
        <begin position="230"/>
        <end position="252"/>
    </location>
</feature>
<feature type="domain" description="Major facilitator superfamily (MFS) profile" evidence="8">
    <location>
        <begin position="17"/>
        <end position="475"/>
    </location>
</feature>
<keyword evidence="4 7" id="KW-0812">Transmembrane</keyword>
<dbReference type="EMBL" id="CAFBMX010000002">
    <property type="protein sequence ID" value="CAB4920882.1"/>
    <property type="molecule type" value="Genomic_DNA"/>
</dbReference>
<evidence type="ECO:0000256" key="1">
    <source>
        <dbReference type="ARBA" id="ARBA00004651"/>
    </source>
</evidence>
<feature type="transmembrane region" description="Helical" evidence="7">
    <location>
        <begin position="337"/>
        <end position="356"/>
    </location>
</feature>
<evidence type="ECO:0000256" key="5">
    <source>
        <dbReference type="ARBA" id="ARBA00022989"/>
    </source>
</evidence>
<feature type="transmembrane region" description="Helical" evidence="7">
    <location>
        <begin position="82"/>
        <end position="110"/>
    </location>
</feature>
<feature type="transmembrane region" description="Helical" evidence="7">
    <location>
        <begin position="116"/>
        <end position="133"/>
    </location>
</feature>
<feature type="transmembrane region" description="Helical" evidence="7">
    <location>
        <begin position="12"/>
        <end position="35"/>
    </location>
</feature>
<dbReference type="InterPro" id="IPR020846">
    <property type="entry name" value="MFS_dom"/>
</dbReference>
<evidence type="ECO:0000256" key="2">
    <source>
        <dbReference type="ARBA" id="ARBA00022448"/>
    </source>
</evidence>
<keyword evidence="2" id="KW-0813">Transport</keyword>
<dbReference type="Gene3D" id="1.20.1720.10">
    <property type="entry name" value="Multidrug resistance protein D"/>
    <property type="match status" value="1"/>
</dbReference>
<feature type="transmembrane region" description="Helical" evidence="7">
    <location>
        <begin position="308"/>
        <end position="330"/>
    </location>
</feature>
<dbReference type="GO" id="GO:0022857">
    <property type="term" value="F:transmembrane transporter activity"/>
    <property type="evidence" value="ECO:0007669"/>
    <property type="project" value="InterPro"/>
</dbReference>
<organism evidence="9">
    <name type="scientific">freshwater metagenome</name>
    <dbReference type="NCBI Taxonomy" id="449393"/>
    <lineage>
        <taxon>unclassified sequences</taxon>
        <taxon>metagenomes</taxon>
        <taxon>ecological metagenomes</taxon>
    </lineage>
</organism>
<feature type="transmembrane region" description="Helical" evidence="7">
    <location>
        <begin position="273"/>
        <end position="296"/>
    </location>
</feature>
<dbReference type="Pfam" id="PF07690">
    <property type="entry name" value="MFS_1"/>
    <property type="match status" value="1"/>
</dbReference>
<evidence type="ECO:0000256" key="4">
    <source>
        <dbReference type="ARBA" id="ARBA00022692"/>
    </source>
</evidence>
<keyword evidence="6 7" id="KW-0472">Membrane</keyword>
<dbReference type="InterPro" id="IPR036259">
    <property type="entry name" value="MFS_trans_sf"/>
</dbReference>
<evidence type="ECO:0000256" key="3">
    <source>
        <dbReference type="ARBA" id="ARBA00022475"/>
    </source>
</evidence>
<dbReference type="PROSITE" id="PS50850">
    <property type="entry name" value="MFS"/>
    <property type="match status" value="1"/>
</dbReference>
<keyword evidence="3" id="KW-1003">Cell membrane</keyword>
<keyword evidence="5 7" id="KW-1133">Transmembrane helix</keyword>